<feature type="active site" description="Tele-AMP-histidine intermediate" evidence="1">
    <location>
        <position position="98"/>
    </location>
</feature>
<feature type="short sequence motif" description="Histidine triad motif" evidence="2 3">
    <location>
        <begin position="96"/>
        <end position="100"/>
    </location>
</feature>
<evidence type="ECO:0000313" key="5">
    <source>
        <dbReference type="EMBL" id="KUH58481.1"/>
    </source>
</evidence>
<sequence>MPDCLFCKIANGEIPTNFLYEDDLVVAFPDINPLTPTHVLVVPKKHYENITDNVPAETLAAIAHAVKVVAEQTGIDKTGFRCITNTGDDGGQSVHHLHVHVLGGRKLDPTAGEGK</sequence>
<dbReference type="PANTHER" id="PTHR23089">
    <property type="entry name" value="HISTIDINE TRIAD HIT PROTEIN"/>
    <property type="match status" value="1"/>
</dbReference>
<dbReference type="RefSeq" id="WP_059054575.1">
    <property type="nucleotide sequence ID" value="NZ_LOJF01000009.1"/>
</dbReference>
<dbReference type="AlphaFoldDB" id="A0A117J4I9"/>
<dbReference type="PROSITE" id="PS00892">
    <property type="entry name" value="HIT_1"/>
    <property type="match status" value="1"/>
</dbReference>
<dbReference type="GO" id="GO:0003824">
    <property type="term" value="F:catalytic activity"/>
    <property type="evidence" value="ECO:0007669"/>
    <property type="project" value="InterPro"/>
</dbReference>
<dbReference type="STRING" id="1299998.AUL39_05665"/>
<evidence type="ECO:0000256" key="1">
    <source>
        <dbReference type="PIRSR" id="PIRSR601310-1"/>
    </source>
</evidence>
<evidence type="ECO:0000259" key="4">
    <source>
        <dbReference type="PROSITE" id="PS51084"/>
    </source>
</evidence>
<dbReference type="EMBL" id="LOJF01000009">
    <property type="protein sequence ID" value="KUH58481.1"/>
    <property type="molecule type" value="Genomic_DNA"/>
</dbReference>
<keyword evidence="6" id="KW-1185">Reference proteome</keyword>
<organism evidence="5 6">
    <name type="scientific">Tractidigestivibacter scatoligenes</name>
    <name type="common">Olsenella scatoligenes</name>
    <dbReference type="NCBI Taxonomy" id="1299998"/>
    <lineage>
        <taxon>Bacteria</taxon>
        <taxon>Bacillati</taxon>
        <taxon>Actinomycetota</taxon>
        <taxon>Coriobacteriia</taxon>
        <taxon>Coriobacteriales</taxon>
        <taxon>Atopobiaceae</taxon>
        <taxon>Tractidigestivibacter</taxon>
    </lineage>
</organism>
<gene>
    <name evidence="5" type="ORF">AUL39_05665</name>
</gene>
<dbReference type="Proteomes" id="UP000054078">
    <property type="component" value="Unassembled WGS sequence"/>
</dbReference>
<dbReference type="PRINTS" id="PR00332">
    <property type="entry name" value="HISTRIAD"/>
</dbReference>
<name>A0A117J4I9_TRASO</name>
<dbReference type="Pfam" id="PF01230">
    <property type="entry name" value="HIT"/>
    <property type="match status" value="1"/>
</dbReference>
<dbReference type="SUPFAM" id="SSF54197">
    <property type="entry name" value="HIT-like"/>
    <property type="match status" value="1"/>
</dbReference>
<dbReference type="Gene3D" id="3.30.428.10">
    <property type="entry name" value="HIT-like"/>
    <property type="match status" value="1"/>
</dbReference>
<protein>
    <submittedName>
        <fullName evidence="5">Histidine triad nucleotide-binding protein</fullName>
    </submittedName>
</protein>
<accession>A0A117J4I9</accession>
<dbReference type="InterPro" id="IPR011146">
    <property type="entry name" value="HIT-like"/>
</dbReference>
<evidence type="ECO:0000256" key="3">
    <source>
        <dbReference type="PROSITE-ProRule" id="PRU00464"/>
    </source>
</evidence>
<dbReference type="InterPro" id="IPR036265">
    <property type="entry name" value="HIT-like_sf"/>
</dbReference>
<proteinExistence type="predicted"/>
<evidence type="ECO:0000313" key="6">
    <source>
        <dbReference type="Proteomes" id="UP000054078"/>
    </source>
</evidence>
<feature type="domain" description="HIT" evidence="4">
    <location>
        <begin position="5"/>
        <end position="111"/>
    </location>
</feature>
<evidence type="ECO:0000256" key="2">
    <source>
        <dbReference type="PIRSR" id="PIRSR601310-3"/>
    </source>
</evidence>
<dbReference type="OrthoDB" id="9784774at2"/>
<dbReference type="PROSITE" id="PS51084">
    <property type="entry name" value="HIT_2"/>
    <property type="match status" value="1"/>
</dbReference>
<comment type="caution">
    <text evidence="5">The sequence shown here is derived from an EMBL/GenBank/DDBJ whole genome shotgun (WGS) entry which is preliminary data.</text>
</comment>
<dbReference type="InterPro" id="IPR001310">
    <property type="entry name" value="Histidine_triad_HIT"/>
</dbReference>
<reference evidence="5 6" key="1">
    <citation type="submission" date="2015-12" db="EMBL/GenBank/DDBJ databases">
        <title>Draft Genome Sequence of Olsenella scatoligenes SK9K4T; a Producer of 3-Methylindole- (skatole) and 4-Methylphenol- (p-cresol) Isolated from Pig Feces.</title>
        <authorList>
            <person name="Li X."/>
            <person name="Borg B."/>
            <person name="Canibe N."/>
        </authorList>
    </citation>
    <scope>NUCLEOTIDE SEQUENCE [LARGE SCALE GENOMIC DNA]</scope>
    <source>
        <strain evidence="5 6">SK9K4</strain>
    </source>
</reference>
<dbReference type="CDD" id="cd01276">
    <property type="entry name" value="PKCI_related"/>
    <property type="match status" value="1"/>
</dbReference>
<dbReference type="InterPro" id="IPR019808">
    <property type="entry name" value="Histidine_triad_CS"/>
</dbReference>